<dbReference type="SUPFAM" id="SSF52540">
    <property type="entry name" value="P-loop containing nucleoside triphosphate hydrolases"/>
    <property type="match status" value="1"/>
</dbReference>
<organism evidence="2 3">
    <name type="scientific">Cylindrotheca closterium</name>
    <dbReference type="NCBI Taxonomy" id="2856"/>
    <lineage>
        <taxon>Eukaryota</taxon>
        <taxon>Sar</taxon>
        <taxon>Stramenopiles</taxon>
        <taxon>Ochrophyta</taxon>
        <taxon>Bacillariophyta</taxon>
        <taxon>Bacillariophyceae</taxon>
        <taxon>Bacillariophycidae</taxon>
        <taxon>Bacillariales</taxon>
        <taxon>Bacillariaceae</taxon>
        <taxon>Cylindrotheca</taxon>
    </lineage>
</organism>
<dbReference type="InterPro" id="IPR027417">
    <property type="entry name" value="P-loop_NTPase"/>
</dbReference>
<dbReference type="PANTHER" id="PTHR43642">
    <property type="entry name" value="HYBRID SIGNAL TRANSDUCTION HISTIDINE KINASE G"/>
    <property type="match status" value="1"/>
</dbReference>
<comment type="caution">
    <text evidence="2">The sequence shown here is derived from an EMBL/GenBank/DDBJ whole genome shotgun (WGS) entry which is preliminary data.</text>
</comment>
<evidence type="ECO:0000313" key="3">
    <source>
        <dbReference type="Proteomes" id="UP001295423"/>
    </source>
</evidence>
<reference evidence="2" key="1">
    <citation type="submission" date="2023-08" db="EMBL/GenBank/DDBJ databases">
        <authorList>
            <person name="Audoor S."/>
            <person name="Bilcke G."/>
        </authorList>
    </citation>
    <scope>NUCLEOTIDE SEQUENCE</scope>
</reference>
<dbReference type="EMBL" id="CAKOGP040001668">
    <property type="protein sequence ID" value="CAJ1946397.1"/>
    <property type="molecule type" value="Genomic_DNA"/>
</dbReference>
<dbReference type="AlphaFoldDB" id="A0AAD2CXH3"/>
<evidence type="ECO:0000259" key="1">
    <source>
        <dbReference type="Pfam" id="PF13191"/>
    </source>
</evidence>
<sequence length="1091" mass="121977">MNIIADDEKGPKWVTNELYGRKEELKLLNSIAEEKISSVVLLEGGEGTGKTALIHLVDWHQNDWVFVSRKFEKSLSAEPYSALKGALDHLVTIWAENNQAAQVCQMKSFLKVLGEDVDLLINVIPGVFRIVEKFAHGVCFSKGRSIRDLTRSGDHDAEEKVGVDSGAIAAAFLRLFSFLSSAKPIVLFLADVHYADASSMEILQVIAETAATNPIKYSSHLLLVMSYRKGALEKNTLASKTITSVQKIGDNVNCLHLQDLDVDTLNQMVASLVNADPEDTLPVSIVMHKKTAGNPFAVSQFLRIGREKDYFKFSSMTYKWEWGDPEILDKYASITDNVAELLATSMDKLCIATKVTLKVSSCLGKIIPTHVLVEYFKESYDDGKGHTTCEAIIGVQEHGLEPLLDRACKAGILVKSVSQGAYVWSNDRLQEAAYDMIPAQIRNQLHKKLGMLLWRLGLQEDEEWMIFMAANQMNKYAELRCDASLGNEVAKLNLQASKLSLKKGAIYPALDLLVKAERHMVTTGRWTDSYDLTLDILTTLAETQFKVGEVDAAFEAARSVVDNGKTLNDKFRAHVVLLEGRMSKTDKSYDVGVEKTLELLQLYGEKHPKKFFPGQKCFEKAKLKKMLPGGELEGLLELPDMTDQTALQIQKLLVKYLAPYSNFSTKYVTLGWFASIRALKNACKFGISPDSPMSILNLANYMRREGHYKEASEYADFALLLLERIPRKLGSNHGYVRMVASVSVFSAVRSFNKCLTELLEGRAECLRSGLARESIGTVIAYGTVYLCLGLPIGAFESDLVAYSQEAKSFGVAYTVQQVMMIQHQTILNLKHYSNRPTVLSGLAMDQETELSRVEGHARKMTLRDINTHRLLLSVVFGDWPTVEAMMVALEEYVDVNDAFLLRTHFRRCYLGLAGFALSRKAKTAKARKKYLSIGKKMLKYFTTDMKYGSVNAYPIVSMLEAEESPSKEKYDKAIKACARLGLVHHEAYMCERSAEFFDEQNDDGWSEFYAGQAILLYGEWGATGKADRLTEDYSHVLTKSSLRESVNSSLQGRSRYSAKELDSLRTIDWESFSVGSDFGNHDSSLLGSERQ</sequence>
<feature type="domain" description="Orc1-like AAA ATPase" evidence="1">
    <location>
        <begin position="17"/>
        <end position="212"/>
    </location>
</feature>
<dbReference type="Pfam" id="PF13191">
    <property type="entry name" value="AAA_16"/>
    <property type="match status" value="1"/>
</dbReference>
<keyword evidence="3" id="KW-1185">Reference proteome</keyword>
<evidence type="ECO:0000313" key="2">
    <source>
        <dbReference type="EMBL" id="CAJ1946397.1"/>
    </source>
</evidence>
<accession>A0AAD2CXH3</accession>
<dbReference type="PANTHER" id="PTHR43642:SF1">
    <property type="entry name" value="HYBRID SIGNAL TRANSDUCTION HISTIDINE KINASE G"/>
    <property type="match status" value="1"/>
</dbReference>
<dbReference type="Proteomes" id="UP001295423">
    <property type="component" value="Unassembled WGS sequence"/>
</dbReference>
<proteinExistence type="predicted"/>
<dbReference type="InterPro" id="IPR053159">
    <property type="entry name" value="Hybrid_Histidine_Kinase"/>
</dbReference>
<name>A0AAD2CXH3_9STRA</name>
<protein>
    <recommendedName>
        <fullName evidence="1">Orc1-like AAA ATPase domain-containing protein</fullName>
    </recommendedName>
</protein>
<dbReference type="InterPro" id="IPR041664">
    <property type="entry name" value="AAA_16"/>
</dbReference>
<gene>
    <name evidence="2" type="ORF">CYCCA115_LOCUS10541</name>
</gene>